<dbReference type="PIRSF" id="PIRSF000139">
    <property type="entry name" value="Glc_ox_4Fe-4S"/>
    <property type="match status" value="1"/>
</dbReference>
<keyword evidence="4 6" id="KW-0408">Iron</keyword>
<keyword evidence="3" id="KW-0677">Repeat</keyword>
<evidence type="ECO:0000256" key="1">
    <source>
        <dbReference type="ARBA" id="ARBA00022485"/>
    </source>
</evidence>
<dbReference type="GO" id="GO:0019154">
    <property type="term" value="F:glycolate dehydrogenase activity"/>
    <property type="evidence" value="ECO:0007669"/>
    <property type="project" value="UniProtKB-EC"/>
</dbReference>
<dbReference type="Pfam" id="PF13183">
    <property type="entry name" value="Fer4_8"/>
    <property type="match status" value="1"/>
</dbReference>
<evidence type="ECO:0000256" key="4">
    <source>
        <dbReference type="ARBA" id="ARBA00023004"/>
    </source>
</evidence>
<dbReference type="PROSITE" id="PS00198">
    <property type="entry name" value="4FE4S_FER_1"/>
    <property type="match status" value="2"/>
</dbReference>
<accession>A0A7W2KH54</accession>
<proteinExistence type="predicted"/>
<keyword evidence="1 6" id="KW-0004">4Fe-4S</keyword>
<name>A0A7W2KH54_9PSED</name>
<feature type="domain" description="4Fe-4S ferredoxin-type" evidence="7">
    <location>
        <begin position="16"/>
        <end position="46"/>
    </location>
</feature>
<dbReference type="Proteomes" id="UP000545074">
    <property type="component" value="Unassembled WGS sequence"/>
</dbReference>
<dbReference type="PROSITE" id="PS51379">
    <property type="entry name" value="4FE4S_FER_2"/>
    <property type="match status" value="2"/>
</dbReference>
<dbReference type="Gene3D" id="1.10.1060.10">
    <property type="entry name" value="Alpha-helical ferredoxin"/>
    <property type="match status" value="1"/>
</dbReference>
<comment type="cofactor">
    <cofactor evidence="6">
        <name>[4Fe-4S] cluster</name>
        <dbReference type="ChEBI" id="CHEBI:49883"/>
    </cofactor>
    <text evidence="6">Binds 2 [4Fe-4S] clusters.</text>
</comment>
<keyword evidence="6" id="KW-0813">Transport</keyword>
<evidence type="ECO:0000256" key="3">
    <source>
        <dbReference type="ARBA" id="ARBA00022737"/>
    </source>
</evidence>
<comment type="catalytic activity">
    <reaction evidence="6">
        <text>(R)-lactate + A = pyruvate + AH2</text>
        <dbReference type="Rhea" id="RHEA:15089"/>
        <dbReference type="ChEBI" id="CHEBI:13193"/>
        <dbReference type="ChEBI" id="CHEBI:15361"/>
        <dbReference type="ChEBI" id="CHEBI:16004"/>
        <dbReference type="ChEBI" id="CHEBI:17499"/>
    </reaction>
</comment>
<gene>
    <name evidence="8" type="primary">glcF</name>
    <name evidence="8" type="ORF">H4C80_15025</name>
</gene>
<evidence type="ECO:0000256" key="5">
    <source>
        <dbReference type="ARBA" id="ARBA00023014"/>
    </source>
</evidence>
<keyword evidence="6" id="KW-0249">Electron transport</keyword>
<dbReference type="SUPFAM" id="SSF54862">
    <property type="entry name" value="4Fe-4S ferredoxins"/>
    <property type="match status" value="1"/>
</dbReference>
<keyword evidence="8" id="KW-0560">Oxidoreductase</keyword>
<dbReference type="AlphaFoldDB" id="A0A7W2KH54"/>
<evidence type="ECO:0000313" key="8">
    <source>
        <dbReference type="EMBL" id="MBA6098434.1"/>
    </source>
</evidence>
<dbReference type="InterPro" id="IPR017896">
    <property type="entry name" value="4Fe4S_Fe-S-bd"/>
</dbReference>
<dbReference type="PANTHER" id="PTHR32479">
    <property type="entry name" value="GLYCOLATE OXIDASE IRON-SULFUR SUBUNIT"/>
    <property type="match status" value="1"/>
</dbReference>
<dbReference type="PANTHER" id="PTHR32479:SF17">
    <property type="entry name" value="GLYCOLATE OXIDASE IRON-SULFUR SUBUNIT"/>
    <property type="match status" value="1"/>
</dbReference>
<comment type="function">
    <text evidence="6">Component of a complex that catalyzes the oxidation of glycolate to glyoxylate.</text>
</comment>
<dbReference type="EMBL" id="JACGCX010000009">
    <property type="protein sequence ID" value="MBA6098434.1"/>
    <property type="molecule type" value="Genomic_DNA"/>
</dbReference>
<evidence type="ECO:0000313" key="9">
    <source>
        <dbReference type="Proteomes" id="UP000545074"/>
    </source>
</evidence>
<feature type="domain" description="4Fe-4S ferredoxin-type" evidence="7">
    <location>
        <begin position="66"/>
        <end position="89"/>
    </location>
</feature>
<dbReference type="Pfam" id="PF02754">
    <property type="entry name" value="CCG"/>
    <property type="match status" value="2"/>
</dbReference>
<keyword evidence="5 6" id="KW-0411">Iron-sulfur</keyword>
<reference evidence="8 9" key="1">
    <citation type="submission" date="2020-07" db="EMBL/GenBank/DDBJ databases">
        <title>Diversity of carbapenemase encoding genes among Pseudomonas putida group clinical isolates in a tertiary Brazilian hospital.</title>
        <authorList>
            <person name="Alberto-Lei F."/>
            <person name="Nodari C.S."/>
            <person name="Streling A.P."/>
            <person name="Paulino J.T."/>
            <person name="Bessa-Neto F.O."/>
            <person name="Cayo R."/>
            <person name="Gales A.C."/>
        </authorList>
    </citation>
    <scope>NUCLEOTIDE SEQUENCE [LARGE SCALE GENOMIC DNA]</scope>
    <source>
        <strain evidence="8 9">12815</strain>
    </source>
</reference>
<dbReference type="InterPro" id="IPR009051">
    <property type="entry name" value="Helical_ferredxn"/>
</dbReference>
<organism evidence="8 9">
    <name type="scientific">Pseudomonas juntendi</name>
    <dbReference type="NCBI Taxonomy" id="2666183"/>
    <lineage>
        <taxon>Bacteria</taxon>
        <taxon>Pseudomonadati</taxon>
        <taxon>Pseudomonadota</taxon>
        <taxon>Gammaproteobacteria</taxon>
        <taxon>Pseudomonadales</taxon>
        <taxon>Pseudomonadaceae</taxon>
        <taxon>Pseudomonas</taxon>
    </lineage>
</organism>
<protein>
    <recommendedName>
        <fullName evidence="6">Glycolate oxidase iron-sulfur subunit</fullName>
        <ecNumber evidence="6">1.1.99.14</ecNumber>
    </recommendedName>
</protein>
<dbReference type="RefSeq" id="WP_182389636.1">
    <property type="nucleotide sequence ID" value="NZ_JACGCX010000009.1"/>
</dbReference>
<comment type="catalytic activity">
    <reaction evidence="6">
        <text>glycolate + A = glyoxylate + AH2</text>
        <dbReference type="Rhea" id="RHEA:21264"/>
        <dbReference type="ChEBI" id="CHEBI:13193"/>
        <dbReference type="ChEBI" id="CHEBI:17499"/>
        <dbReference type="ChEBI" id="CHEBI:29805"/>
        <dbReference type="ChEBI" id="CHEBI:36655"/>
        <dbReference type="EC" id="1.1.99.14"/>
    </reaction>
</comment>
<dbReference type="InterPro" id="IPR012257">
    <property type="entry name" value="Glc_ox_4Fe-4S"/>
</dbReference>
<dbReference type="InterPro" id="IPR017900">
    <property type="entry name" value="4Fe4S_Fe_S_CS"/>
</dbReference>
<keyword evidence="2 6" id="KW-0479">Metal-binding</keyword>
<dbReference type="InterPro" id="IPR004017">
    <property type="entry name" value="Cys_rich_dom"/>
</dbReference>
<evidence type="ECO:0000259" key="7">
    <source>
        <dbReference type="PROSITE" id="PS51379"/>
    </source>
</evidence>
<dbReference type="GO" id="GO:0046872">
    <property type="term" value="F:metal ion binding"/>
    <property type="evidence" value="ECO:0007669"/>
    <property type="project" value="UniProtKB-UniRule"/>
</dbReference>
<sequence>MRVDLHERLIASDSAIQAAALVESCVHCGLCASVCPTYEMLENELDSPRGRIYLIRDTLQGGTATAGTRGHLDNCLHCKACETACPSGVQYGHLIDLGQQLINAQQPRPFWQRAKRLAIRSVMTCRPALGTLARIGWALKPCLPGRLRALVPDRPALATGLAPRHARHVLSLQGCVQPVFTPGHDAALSLLLDRFGVAMVHASGGGCCGALSQHLDAPHAAKAAMRRNIDAWWPAIERGAEAILSSSTGCGAQLKDYGHLLRDDPAYAPKAARVSALVQDPGTFLNALWAERPLALKPLAAGEERLAFHVPCSLRNSLRAKAQVETILRRAGYTLIPVQEEHMCCGSAGAYSLLQPGRSEELLTRKLGHLAAGQPSRVVSANVGCILHLQKASPVEVGHWLELLAQRLPDEECSHA</sequence>
<comment type="caution">
    <text evidence="8">The sequence shown here is derived from an EMBL/GenBank/DDBJ whole genome shotgun (WGS) entry which is preliminary data.</text>
</comment>
<dbReference type="GO" id="GO:0051539">
    <property type="term" value="F:4 iron, 4 sulfur cluster binding"/>
    <property type="evidence" value="ECO:0007669"/>
    <property type="project" value="UniProtKB-UniRule"/>
</dbReference>
<evidence type="ECO:0000256" key="2">
    <source>
        <dbReference type="ARBA" id="ARBA00022723"/>
    </source>
</evidence>
<dbReference type="EC" id="1.1.99.14" evidence="6"/>
<dbReference type="NCBIfam" id="NF008434">
    <property type="entry name" value="PRK11274.1"/>
    <property type="match status" value="1"/>
</dbReference>
<evidence type="ECO:0000256" key="6">
    <source>
        <dbReference type="PIRNR" id="PIRNR000139"/>
    </source>
</evidence>